<name>A0A2T1M3M7_9CHRO</name>
<organism evidence="2 3">
    <name type="scientific">Aphanothece hegewaldii CCALA 016</name>
    <dbReference type="NCBI Taxonomy" id="2107694"/>
    <lineage>
        <taxon>Bacteria</taxon>
        <taxon>Bacillati</taxon>
        <taxon>Cyanobacteriota</taxon>
        <taxon>Cyanophyceae</taxon>
        <taxon>Oscillatoriophycideae</taxon>
        <taxon>Chroococcales</taxon>
        <taxon>Aphanothecaceae</taxon>
        <taxon>Aphanothece</taxon>
    </lineage>
</organism>
<evidence type="ECO:0000313" key="2">
    <source>
        <dbReference type="EMBL" id="PSF39422.1"/>
    </source>
</evidence>
<dbReference type="RefSeq" id="WP_106455044.1">
    <property type="nucleotide sequence ID" value="NZ_PXOH01000001.1"/>
</dbReference>
<proteinExistence type="predicted"/>
<dbReference type="AlphaFoldDB" id="A0A2T1M3M7"/>
<sequence length="184" mass="21327">MKLRQTTWILLVSTFLLGGVVYFTTTQETTQQQELTNKQQKLFNFVREDIQDILIKTPKTTLQFEATNNQVTPWRMKQPEQTLASNATVSFLVDLLINGKSEKTFTIPVEQKKEYGLDIPQAIITITLKNQKTHQLILGKTDFEDKFLYAQIDPINSEVVQISLVDKSFQFALERELSEWKQEP</sequence>
<dbReference type="Pfam" id="PF14238">
    <property type="entry name" value="DUF4340"/>
    <property type="match status" value="1"/>
</dbReference>
<evidence type="ECO:0000259" key="1">
    <source>
        <dbReference type="Pfam" id="PF14238"/>
    </source>
</evidence>
<evidence type="ECO:0000313" key="3">
    <source>
        <dbReference type="Proteomes" id="UP000239001"/>
    </source>
</evidence>
<comment type="caution">
    <text evidence="2">The sequence shown here is derived from an EMBL/GenBank/DDBJ whole genome shotgun (WGS) entry which is preliminary data.</text>
</comment>
<feature type="domain" description="DUF4340" evidence="1">
    <location>
        <begin position="74"/>
        <end position="180"/>
    </location>
</feature>
<reference evidence="2 3" key="1">
    <citation type="submission" date="2018-03" db="EMBL/GenBank/DDBJ databases">
        <title>The ancient ancestry and fast evolution of plastids.</title>
        <authorList>
            <person name="Moore K.R."/>
            <person name="Magnabosco C."/>
            <person name="Momper L."/>
            <person name="Gold D.A."/>
            <person name="Bosak T."/>
            <person name="Fournier G.P."/>
        </authorList>
    </citation>
    <scope>NUCLEOTIDE SEQUENCE [LARGE SCALE GENOMIC DNA]</scope>
    <source>
        <strain evidence="2 3">CCALA 016</strain>
    </source>
</reference>
<dbReference type="InterPro" id="IPR025641">
    <property type="entry name" value="DUF4340"/>
</dbReference>
<dbReference type="OrthoDB" id="453197at2"/>
<gene>
    <name evidence="2" type="ORF">C7H19_01135</name>
</gene>
<dbReference type="EMBL" id="PXOH01000001">
    <property type="protein sequence ID" value="PSF39422.1"/>
    <property type="molecule type" value="Genomic_DNA"/>
</dbReference>
<protein>
    <recommendedName>
        <fullName evidence="1">DUF4340 domain-containing protein</fullName>
    </recommendedName>
</protein>
<reference evidence="2 3" key="2">
    <citation type="submission" date="2018-03" db="EMBL/GenBank/DDBJ databases">
        <authorList>
            <person name="Keele B.F."/>
        </authorList>
    </citation>
    <scope>NUCLEOTIDE SEQUENCE [LARGE SCALE GENOMIC DNA]</scope>
    <source>
        <strain evidence="2 3">CCALA 016</strain>
    </source>
</reference>
<dbReference type="Proteomes" id="UP000239001">
    <property type="component" value="Unassembled WGS sequence"/>
</dbReference>
<keyword evidence="3" id="KW-1185">Reference proteome</keyword>
<accession>A0A2T1M3M7</accession>